<reference evidence="6" key="2">
    <citation type="submission" date="2021-03" db="EMBL/GenBank/DDBJ databases">
        <authorList>
            <person name="Jaffe A."/>
        </authorList>
    </citation>
    <scope>NUCLEOTIDE SEQUENCE</scope>
    <source>
        <strain evidence="6">RIFCSPLOWO2_01_FULL_58_19</strain>
    </source>
</reference>
<reference evidence="6" key="3">
    <citation type="submission" date="2021-05" db="EMBL/GenBank/DDBJ databases">
        <title>Protein family content uncovers lineage relationships and bacterial pathway maintenance mechanisms in DPANN archaea.</title>
        <authorList>
            <person name="Castelle C.J."/>
            <person name="Meheust R."/>
            <person name="Jaffe A.L."/>
            <person name="Seitz K."/>
            <person name="Gong X."/>
            <person name="Baker B.J."/>
            <person name="Banfield J.F."/>
        </authorList>
    </citation>
    <scope>NUCLEOTIDE SEQUENCE</scope>
    <source>
        <strain evidence="6">RIFCSPLOWO2_01_FULL_58_19</strain>
    </source>
</reference>
<name>A0A7J4JHJ6_9ARCH</name>
<dbReference type="NCBIfam" id="NF003239">
    <property type="entry name" value="PRK04199.1-4"/>
    <property type="match status" value="1"/>
</dbReference>
<gene>
    <name evidence="5" type="ORF">HA252_01445</name>
    <name evidence="6" type="ORF">J4203_00875</name>
</gene>
<dbReference type="Proteomes" id="UP000564964">
    <property type="component" value="Unassembled WGS sequence"/>
</dbReference>
<protein>
    <submittedName>
        <fullName evidence="5">50S ribosomal protein L16</fullName>
    </submittedName>
</protein>
<feature type="region of interest" description="Disordered" evidence="4">
    <location>
        <begin position="204"/>
        <end position="252"/>
    </location>
</feature>
<dbReference type="InterPro" id="IPR047873">
    <property type="entry name" value="Ribosomal_uL16"/>
</dbReference>
<evidence type="ECO:0000256" key="4">
    <source>
        <dbReference type="SAM" id="MobiDB-lite"/>
    </source>
</evidence>
<feature type="compositionally biased region" description="Low complexity" evidence="4">
    <location>
        <begin position="205"/>
        <end position="239"/>
    </location>
</feature>
<organism evidence="5 7">
    <name type="scientific">Candidatus Iainarchaeum sp</name>
    <dbReference type="NCBI Taxonomy" id="3101447"/>
    <lineage>
        <taxon>Archaea</taxon>
        <taxon>Candidatus Iainarchaeota</taxon>
        <taxon>Candidatus Iainarchaeia</taxon>
        <taxon>Candidatus Iainarchaeales</taxon>
        <taxon>Candidatus Iainarchaeaceae</taxon>
        <taxon>Candidatus Iainarchaeum</taxon>
    </lineage>
</organism>
<dbReference type="InterPro" id="IPR036920">
    <property type="entry name" value="Ribosomal_uL16_sf"/>
</dbReference>
<dbReference type="EMBL" id="JAGVWE010000002">
    <property type="protein sequence ID" value="MBS3062399.1"/>
    <property type="molecule type" value="Genomic_DNA"/>
</dbReference>
<evidence type="ECO:0000313" key="6">
    <source>
        <dbReference type="EMBL" id="MBS3062399.1"/>
    </source>
</evidence>
<dbReference type="GO" id="GO:0006412">
    <property type="term" value="P:translation"/>
    <property type="evidence" value="ECO:0007669"/>
    <property type="project" value="InterPro"/>
</dbReference>
<dbReference type="GO" id="GO:0003735">
    <property type="term" value="F:structural constituent of ribosome"/>
    <property type="evidence" value="ECO:0007669"/>
    <property type="project" value="InterPro"/>
</dbReference>
<dbReference type="EMBL" id="DUGH01000034">
    <property type="protein sequence ID" value="HIH16049.1"/>
    <property type="molecule type" value="Genomic_DNA"/>
</dbReference>
<dbReference type="AlphaFoldDB" id="A0A7J4JHJ6"/>
<proteinExistence type="inferred from homology"/>
<sequence>MGLRPGHCYRNTGHKQDRAYTRVAITVPRKNFIGATPGLRTRQFNMGNPTKKYSHLVDLVLEETCQVRDNAIESARLIINRFMIKRIGKDDYFMRIRLYPHHILRENKQAQGAHADRIQKGMSHPFGRPIGRAIRVKSGEVLMSVLVNKDHIALAKEGLLRAKARMPCTVHVEVGTDVESIGTLPRRAIEEKVVQEVKETAESVAAAGAEGAAAGAAGTEAGKGGAAAAPTAAGPTAGGKEAGKGSEKKGKK</sequence>
<evidence type="ECO:0000256" key="2">
    <source>
        <dbReference type="ARBA" id="ARBA00022980"/>
    </source>
</evidence>
<accession>A0A7J4JHJ6</accession>
<evidence type="ECO:0000256" key="3">
    <source>
        <dbReference type="ARBA" id="ARBA00023274"/>
    </source>
</evidence>
<comment type="caution">
    <text evidence="5">The sequence shown here is derived from an EMBL/GenBank/DDBJ whole genome shotgun (WGS) entry which is preliminary data.</text>
</comment>
<dbReference type="SUPFAM" id="SSF54686">
    <property type="entry name" value="Ribosomal protein L16p/L10e"/>
    <property type="match status" value="1"/>
</dbReference>
<comment type="similarity">
    <text evidence="1">Belongs to the universal ribosomal protein uL16 family.</text>
</comment>
<reference evidence="5" key="1">
    <citation type="journal article" date="2020" name="bioRxiv">
        <title>A rank-normalized archaeal taxonomy based on genome phylogeny resolves widespread incomplete and uneven classifications.</title>
        <authorList>
            <person name="Rinke C."/>
            <person name="Chuvochina M."/>
            <person name="Mussig A.J."/>
            <person name="Chaumeil P.-A."/>
            <person name="Waite D.W."/>
            <person name="Whitman W.B."/>
            <person name="Parks D.H."/>
            <person name="Hugenholtz P."/>
        </authorList>
    </citation>
    <scope>NUCLEOTIDE SEQUENCE</scope>
    <source>
        <strain evidence="5">UBA10219</strain>
    </source>
</reference>
<dbReference type="InterPro" id="IPR001197">
    <property type="entry name" value="Ribosomal_uL16_euk_arch"/>
</dbReference>
<evidence type="ECO:0000256" key="1">
    <source>
        <dbReference type="ARBA" id="ARBA00008931"/>
    </source>
</evidence>
<evidence type="ECO:0000313" key="7">
    <source>
        <dbReference type="Proteomes" id="UP000564964"/>
    </source>
</evidence>
<keyword evidence="3" id="KW-0687">Ribonucleoprotein</keyword>
<feature type="compositionally biased region" description="Basic and acidic residues" evidence="4">
    <location>
        <begin position="241"/>
        <end position="252"/>
    </location>
</feature>
<evidence type="ECO:0000313" key="5">
    <source>
        <dbReference type="EMBL" id="HIH16049.1"/>
    </source>
</evidence>
<dbReference type="PANTHER" id="PTHR11726">
    <property type="entry name" value="60S RIBOSOMAL PROTEIN L10"/>
    <property type="match status" value="1"/>
</dbReference>
<dbReference type="GO" id="GO:0005840">
    <property type="term" value="C:ribosome"/>
    <property type="evidence" value="ECO:0007669"/>
    <property type="project" value="UniProtKB-KW"/>
</dbReference>
<dbReference type="Gene3D" id="3.90.1170.10">
    <property type="entry name" value="Ribosomal protein L10e/L16"/>
    <property type="match status" value="1"/>
</dbReference>
<dbReference type="Pfam" id="PF00252">
    <property type="entry name" value="Ribosomal_L16"/>
    <property type="match status" value="1"/>
</dbReference>
<keyword evidence="2 5" id="KW-0689">Ribosomal protein</keyword>
<dbReference type="Proteomes" id="UP000678237">
    <property type="component" value="Unassembled WGS sequence"/>
</dbReference>
<dbReference type="GO" id="GO:1990904">
    <property type="term" value="C:ribonucleoprotein complex"/>
    <property type="evidence" value="ECO:0007669"/>
    <property type="project" value="UniProtKB-KW"/>
</dbReference>